<name>A0A0A9AU95_ARUDO</name>
<sequence>MVSEIVSFSKIINSDLQTGHAHRKIIQHVQGSIVDNNKKTSSKI</sequence>
<reference evidence="1" key="1">
    <citation type="submission" date="2014-09" db="EMBL/GenBank/DDBJ databases">
        <authorList>
            <person name="Magalhaes I.L.F."/>
            <person name="Oliveira U."/>
            <person name="Santos F.R."/>
            <person name="Vidigal T.H.D.A."/>
            <person name="Brescovit A.D."/>
            <person name="Santos A.J."/>
        </authorList>
    </citation>
    <scope>NUCLEOTIDE SEQUENCE</scope>
    <source>
        <tissue evidence="1">Shoot tissue taken approximately 20 cm above the soil surface</tissue>
    </source>
</reference>
<accession>A0A0A9AU95</accession>
<proteinExistence type="predicted"/>
<dbReference type="EMBL" id="GBRH01245405">
    <property type="protein sequence ID" value="JAD52490.1"/>
    <property type="molecule type" value="Transcribed_RNA"/>
</dbReference>
<organism evidence="1">
    <name type="scientific">Arundo donax</name>
    <name type="common">Giant reed</name>
    <name type="synonym">Donax arundinaceus</name>
    <dbReference type="NCBI Taxonomy" id="35708"/>
    <lineage>
        <taxon>Eukaryota</taxon>
        <taxon>Viridiplantae</taxon>
        <taxon>Streptophyta</taxon>
        <taxon>Embryophyta</taxon>
        <taxon>Tracheophyta</taxon>
        <taxon>Spermatophyta</taxon>
        <taxon>Magnoliopsida</taxon>
        <taxon>Liliopsida</taxon>
        <taxon>Poales</taxon>
        <taxon>Poaceae</taxon>
        <taxon>PACMAD clade</taxon>
        <taxon>Arundinoideae</taxon>
        <taxon>Arundineae</taxon>
        <taxon>Arundo</taxon>
    </lineage>
</organism>
<evidence type="ECO:0000313" key="1">
    <source>
        <dbReference type="EMBL" id="JAD52490.1"/>
    </source>
</evidence>
<reference evidence="1" key="2">
    <citation type="journal article" date="2015" name="Data Brief">
        <title>Shoot transcriptome of the giant reed, Arundo donax.</title>
        <authorList>
            <person name="Barrero R.A."/>
            <person name="Guerrero F.D."/>
            <person name="Moolhuijzen P."/>
            <person name="Goolsby J.A."/>
            <person name="Tidwell J."/>
            <person name="Bellgard S.E."/>
            <person name="Bellgard M.I."/>
        </authorList>
    </citation>
    <scope>NUCLEOTIDE SEQUENCE</scope>
    <source>
        <tissue evidence="1">Shoot tissue taken approximately 20 cm above the soil surface</tissue>
    </source>
</reference>
<protein>
    <submittedName>
        <fullName evidence="1">Uncharacterized protein</fullName>
    </submittedName>
</protein>
<dbReference type="AlphaFoldDB" id="A0A0A9AU95"/>